<dbReference type="GO" id="GO:0008270">
    <property type="term" value="F:zinc ion binding"/>
    <property type="evidence" value="ECO:0007669"/>
    <property type="project" value="UniProtKB-UniRule"/>
</dbReference>
<dbReference type="PANTHER" id="PTHR24379">
    <property type="entry name" value="KRAB AND ZINC FINGER DOMAIN-CONTAINING"/>
    <property type="match status" value="1"/>
</dbReference>
<sequence>MDLKLDIDPHSVCRICLLQKSPTNNLGNFFANTVVEGYIIFVPDMVQKCLGIESSANDGLPDKICDVCKKEITGFYLFKEKSARTEQILLTAFDKPVKSKERKVPPETTSIAIQTMPEHSFSCLECKISFKTEHLLSNHIRQKHSTKRETGIQTDLENSITEDSFIEEEPIEFNYKREMKMEALEVDDLDIDDMQPDMDDAATEQISDTQQDYEMIDKVQDEYQCNDCLEIFPQFDDIQNHKCQNKVIVRIVSETTNPLESDDLSENYFEELINEVDVYECYRCHATFNTSDDLNLHRNSDDCQPDDSLLKIQSQKPKVDEDHQCNLCHKRFKTSTTFNQHQKLHESIEIVIDYLGCAPCDDCHKIFLVKDHEETHDCPKKKKSSDGDYIDESCTDYQYLEQDSDFTCDICSMEFPNLNTAKQHVVTHAKEFVCPFEGCGCSYEIWSRFAMHLNTKHLNSKRYQCRFCECVCESFDSLQAHYKDECPEKKFKCNHCDKSYFSQKALNLHIKDITKGKTFNCTFCEKSFNRRGELELHNRSHTNERPYKCTICGKAYKTSSMRAAHMDAHIEGKTFPCTMCDKKLQTRTSYRNHMKRHTEEKKHQCEYCGKKFFTKFHVKLHASKIHIKPKTKSLKSTTNIIQFEYEDIVESMDDENVEASFH</sequence>
<keyword evidence="1 6" id="KW-0479">Metal-binding</keyword>
<protein>
    <submittedName>
        <fullName evidence="9">Zinc finger protein</fullName>
    </submittedName>
</protein>
<evidence type="ECO:0000256" key="3">
    <source>
        <dbReference type="ARBA" id="ARBA00022771"/>
    </source>
</evidence>
<evidence type="ECO:0000256" key="6">
    <source>
        <dbReference type="PROSITE-ProRule" id="PRU01263"/>
    </source>
</evidence>
<dbReference type="EMBL" id="WJQU01002037">
    <property type="protein sequence ID" value="KAJ6633403.1"/>
    <property type="molecule type" value="Genomic_DNA"/>
</dbReference>
<evidence type="ECO:0000259" key="7">
    <source>
        <dbReference type="PROSITE" id="PS50157"/>
    </source>
</evidence>
<evidence type="ECO:0000256" key="1">
    <source>
        <dbReference type="ARBA" id="ARBA00022723"/>
    </source>
</evidence>
<dbReference type="GO" id="GO:0005634">
    <property type="term" value="C:nucleus"/>
    <property type="evidence" value="ECO:0007669"/>
    <property type="project" value="InterPro"/>
</dbReference>
<feature type="domain" description="C2H2-type" evidence="7">
    <location>
        <begin position="547"/>
        <end position="574"/>
    </location>
</feature>
<organism evidence="9 10">
    <name type="scientific">Pseudolycoriella hygida</name>
    <dbReference type="NCBI Taxonomy" id="35572"/>
    <lineage>
        <taxon>Eukaryota</taxon>
        <taxon>Metazoa</taxon>
        <taxon>Ecdysozoa</taxon>
        <taxon>Arthropoda</taxon>
        <taxon>Hexapoda</taxon>
        <taxon>Insecta</taxon>
        <taxon>Pterygota</taxon>
        <taxon>Neoptera</taxon>
        <taxon>Endopterygota</taxon>
        <taxon>Diptera</taxon>
        <taxon>Nematocera</taxon>
        <taxon>Sciaroidea</taxon>
        <taxon>Sciaridae</taxon>
        <taxon>Pseudolycoriella</taxon>
    </lineage>
</organism>
<dbReference type="InterPro" id="IPR036236">
    <property type="entry name" value="Znf_C2H2_sf"/>
</dbReference>
<dbReference type="FunFam" id="3.30.160.60:FF:000446">
    <property type="entry name" value="Zinc finger protein"/>
    <property type="match status" value="1"/>
</dbReference>
<dbReference type="InterPro" id="IPR013087">
    <property type="entry name" value="Znf_C2H2_type"/>
</dbReference>
<dbReference type="AlphaFoldDB" id="A0A9Q0MKW2"/>
<evidence type="ECO:0000256" key="5">
    <source>
        <dbReference type="PROSITE-ProRule" id="PRU00042"/>
    </source>
</evidence>
<dbReference type="OrthoDB" id="6077919at2759"/>
<gene>
    <name evidence="9" type="primary">Zfp26_10</name>
    <name evidence="9" type="ORF">Bhyg_15868</name>
</gene>
<reference evidence="9" key="1">
    <citation type="submission" date="2022-07" db="EMBL/GenBank/DDBJ databases">
        <authorList>
            <person name="Trinca V."/>
            <person name="Uliana J.V.C."/>
            <person name="Torres T.T."/>
            <person name="Ward R.J."/>
            <person name="Monesi N."/>
        </authorList>
    </citation>
    <scope>NUCLEOTIDE SEQUENCE</scope>
    <source>
        <strain evidence="9">HSMRA1968</strain>
        <tissue evidence="9">Whole embryos</tissue>
    </source>
</reference>
<feature type="domain" description="C2H2-type" evidence="7">
    <location>
        <begin position="575"/>
        <end position="602"/>
    </location>
</feature>
<feature type="domain" description="C2H2-type" evidence="7">
    <location>
        <begin position="491"/>
        <end position="519"/>
    </location>
</feature>
<dbReference type="PROSITE" id="PS50157">
    <property type="entry name" value="ZINC_FINGER_C2H2_2"/>
    <property type="match status" value="8"/>
</dbReference>
<keyword evidence="10" id="KW-1185">Reference proteome</keyword>
<dbReference type="Gene3D" id="3.30.160.60">
    <property type="entry name" value="Classic Zinc Finger"/>
    <property type="match status" value="6"/>
</dbReference>
<accession>A0A9Q0MKW2</accession>
<keyword evidence="3 5" id="KW-0863">Zinc-finger</keyword>
<evidence type="ECO:0000256" key="4">
    <source>
        <dbReference type="ARBA" id="ARBA00022833"/>
    </source>
</evidence>
<dbReference type="Pfam" id="PF00096">
    <property type="entry name" value="zf-C2H2"/>
    <property type="match status" value="4"/>
</dbReference>
<feature type="domain" description="C2H2-type" evidence="7">
    <location>
        <begin position="406"/>
        <end position="433"/>
    </location>
</feature>
<dbReference type="SUPFAM" id="SSF57716">
    <property type="entry name" value="Glucocorticoid receptor-like (DNA-binding domain)"/>
    <property type="match status" value="1"/>
</dbReference>
<feature type="binding site" evidence="6">
    <location>
        <position position="16"/>
    </location>
    <ligand>
        <name>Zn(2+)</name>
        <dbReference type="ChEBI" id="CHEBI:29105"/>
    </ligand>
</feature>
<evidence type="ECO:0000313" key="10">
    <source>
        <dbReference type="Proteomes" id="UP001151699"/>
    </source>
</evidence>
<evidence type="ECO:0000313" key="9">
    <source>
        <dbReference type="EMBL" id="KAJ6633403.1"/>
    </source>
</evidence>
<dbReference type="Gene3D" id="3.40.1800.20">
    <property type="match status" value="1"/>
</dbReference>
<dbReference type="PROSITE" id="PS51915">
    <property type="entry name" value="ZAD"/>
    <property type="match status" value="1"/>
</dbReference>
<feature type="domain" description="C2H2-type" evidence="7">
    <location>
        <begin position="603"/>
        <end position="631"/>
    </location>
</feature>
<comment type="caution">
    <text evidence="9">The sequence shown here is derived from an EMBL/GenBank/DDBJ whole genome shotgun (WGS) entry which is preliminary data.</text>
</comment>
<dbReference type="SUPFAM" id="SSF57667">
    <property type="entry name" value="beta-beta-alpha zinc fingers"/>
    <property type="match status" value="4"/>
</dbReference>
<dbReference type="Pfam" id="PF07776">
    <property type="entry name" value="zf-AD"/>
    <property type="match status" value="1"/>
</dbReference>
<dbReference type="PROSITE" id="PS00028">
    <property type="entry name" value="ZINC_FINGER_C2H2_1"/>
    <property type="match status" value="8"/>
</dbReference>
<dbReference type="InterPro" id="IPR012934">
    <property type="entry name" value="Znf_AD"/>
</dbReference>
<dbReference type="SMART" id="SM00868">
    <property type="entry name" value="zf-AD"/>
    <property type="match status" value="1"/>
</dbReference>
<feature type="domain" description="C2H2-type" evidence="7">
    <location>
        <begin position="519"/>
        <end position="546"/>
    </location>
</feature>
<dbReference type="PANTHER" id="PTHR24379:SF121">
    <property type="entry name" value="C2H2-TYPE DOMAIN-CONTAINING PROTEIN"/>
    <property type="match status" value="1"/>
</dbReference>
<name>A0A9Q0MKW2_9DIPT</name>
<dbReference type="Proteomes" id="UP001151699">
    <property type="component" value="Unassembled WGS sequence"/>
</dbReference>
<evidence type="ECO:0000256" key="2">
    <source>
        <dbReference type="ARBA" id="ARBA00022737"/>
    </source>
</evidence>
<feature type="binding site" evidence="6">
    <location>
        <position position="13"/>
    </location>
    <ligand>
        <name>Zn(2+)</name>
        <dbReference type="ChEBI" id="CHEBI:29105"/>
    </ligand>
</feature>
<feature type="domain" description="C2H2-type" evidence="7">
    <location>
        <begin position="323"/>
        <end position="350"/>
    </location>
</feature>
<feature type="binding site" evidence="6">
    <location>
        <position position="68"/>
    </location>
    <ligand>
        <name>Zn(2+)</name>
        <dbReference type="ChEBI" id="CHEBI:29105"/>
    </ligand>
</feature>
<feature type="domain" description="ZAD" evidence="8">
    <location>
        <begin position="11"/>
        <end position="92"/>
    </location>
</feature>
<evidence type="ECO:0000259" key="8">
    <source>
        <dbReference type="PROSITE" id="PS51915"/>
    </source>
</evidence>
<keyword evidence="2" id="KW-0677">Repeat</keyword>
<feature type="binding site" evidence="6">
    <location>
        <position position="65"/>
    </location>
    <ligand>
        <name>Zn(2+)</name>
        <dbReference type="ChEBI" id="CHEBI:29105"/>
    </ligand>
</feature>
<keyword evidence="4 6" id="KW-0862">Zinc</keyword>
<proteinExistence type="predicted"/>
<feature type="domain" description="C2H2-type" evidence="7">
    <location>
        <begin position="121"/>
        <end position="149"/>
    </location>
</feature>
<dbReference type="SMART" id="SM00355">
    <property type="entry name" value="ZnF_C2H2"/>
    <property type="match status" value="12"/>
</dbReference>